<accession>A0A381U1K5</accession>
<reference evidence="1" key="1">
    <citation type="submission" date="2018-05" db="EMBL/GenBank/DDBJ databases">
        <authorList>
            <person name="Lanie J.A."/>
            <person name="Ng W.-L."/>
            <person name="Kazmierczak K.M."/>
            <person name="Andrzejewski T.M."/>
            <person name="Davidsen T.M."/>
            <person name="Wayne K.J."/>
            <person name="Tettelin H."/>
            <person name="Glass J.I."/>
            <person name="Rusch D."/>
            <person name="Podicherti R."/>
            <person name="Tsui H.-C.T."/>
            <person name="Winkler M.E."/>
        </authorList>
    </citation>
    <scope>NUCLEOTIDE SEQUENCE</scope>
</reference>
<feature type="non-terminal residue" evidence="1">
    <location>
        <position position="1"/>
    </location>
</feature>
<gene>
    <name evidence="1" type="ORF">METZ01_LOCUS73187</name>
</gene>
<organism evidence="1">
    <name type="scientific">marine metagenome</name>
    <dbReference type="NCBI Taxonomy" id="408172"/>
    <lineage>
        <taxon>unclassified sequences</taxon>
        <taxon>metagenomes</taxon>
        <taxon>ecological metagenomes</taxon>
    </lineage>
</organism>
<sequence>ALAFLVAFTDFDFTELLGDRAVFVLDDFTAVFRFFLLARLGAGSFEDSKVARLVRNFFTPCSSKSIRIYASSTAMTDPKP</sequence>
<protein>
    <submittedName>
        <fullName evidence="1">Uncharacterized protein</fullName>
    </submittedName>
</protein>
<dbReference type="AlphaFoldDB" id="A0A381U1K5"/>
<proteinExistence type="predicted"/>
<dbReference type="EMBL" id="UINC01005285">
    <property type="protein sequence ID" value="SVA20333.1"/>
    <property type="molecule type" value="Genomic_DNA"/>
</dbReference>
<name>A0A381U1K5_9ZZZZ</name>
<evidence type="ECO:0000313" key="1">
    <source>
        <dbReference type="EMBL" id="SVA20333.1"/>
    </source>
</evidence>